<sequence>MVKRYTGTLGSAQLAVAEVPEPLTFLGYGLDGGDQVRWILDGEEDYTITLDSTSAGIFNFTITQNDFNPVLCYKFGVENFKLLLIPNPLNTDNDYLSYLANANTFEVAISSLISGKRVYLCYGFGQEPFKLFKDLYLDVKSITNMRALIASPNVAVAGTIKAFLFDGNGVETGDFAKFVSSNSSDCTNPGVTLMNILKEYDDFNEMAMYLYEVSNTTTTGMFQVNDDRKSAGLDRVLCYRFGVEPFAFYKNFRIDVKTIWGLHQADTTAGGKDNVVVVNEPKRMIIDGVVKEITALLDYTFPDIVGLGGVATIGHQKQWKPVGSGIQDGDSVKIVPQSVTSSADCGKEDTNIAAGTTVMTVGPK</sequence>
<name>A0A2P4Y4H2_9STRA</name>
<dbReference type="OrthoDB" id="189362at2759"/>
<dbReference type="Proteomes" id="UP000237271">
    <property type="component" value="Unassembled WGS sequence"/>
</dbReference>
<gene>
    <name evidence="1" type="ORF">PHPALM_10654</name>
</gene>
<keyword evidence="2" id="KW-1185">Reference proteome</keyword>
<accession>A0A2P4Y4H2</accession>
<organism evidence="1 2">
    <name type="scientific">Phytophthora palmivora</name>
    <dbReference type="NCBI Taxonomy" id="4796"/>
    <lineage>
        <taxon>Eukaryota</taxon>
        <taxon>Sar</taxon>
        <taxon>Stramenopiles</taxon>
        <taxon>Oomycota</taxon>
        <taxon>Peronosporomycetes</taxon>
        <taxon>Peronosporales</taxon>
        <taxon>Peronosporaceae</taxon>
        <taxon>Phytophthora</taxon>
    </lineage>
</organism>
<evidence type="ECO:0000313" key="2">
    <source>
        <dbReference type="Proteomes" id="UP000237271"/>
    </source>
</evidence>
<proteinExistence type="predicted"/>
<dbReference type="EMBL" id="NCKW01005625">
    <property type="protein sequence ID" value="POM72599.1"/>
    <property type="molecule type" value="Genomic_DNA"/>
</dbReference>
<evidence type="ECO:0000313" key="1">
    <source>
        <dbReference type="EMBL" id="POM72599.1"/>
    </source>
</evidence>
<comment type="caution">
    <text evidence="1">The sequence shown here is derived from an EMBL/GenBank/DDBJ whole genome shotgun (WGS) entry which is preliminary data.</text>
</comment>
<protein>
    <submittedName>
        <fullName evidence="1">Uncharacterized protein</fullName>
    </submittedName>
</protein>
<reference evidence="1 2" key="1">
    <citation type="journal article" date="2017" name="Genome Biol. Evol.">
        <title>Phytophthora megakarya and P. palmivora, closely related causal agents of cacao black pod rot, underwent increases in genome sizes and gene numbers by different mechanisms.</title>
        <authorList>
            <person name="Ali S.S."/>
            <person name="Shao J."/>
            <person name="Lary D.J."/>
            <person name="Kronmiller B."/>
            <person name="Shen D."/>
            <person name="Strem M.D."/>
            <person name="Amoako-Attah I."/>
            <person name="Akrofi A.Y."/>
            <person name="Begoude B.A."/>
            <person name="Ten Hoopen G.M."/>
            <person name="Coulibaly K."/>
            <person name="Kebe B.I."/>
            <person name="Melnick R.L."/>
            <person name="Guiltinan M.J."/>
            <person name="Tyler B.M."/>
            <person name="Meinhardt L.W."/>
            <person name="Bailey B.A."/>
        </authorList>
    </citation>
    <scope>NUCLEOTIDE SEQUENCE [LARGE SCALE GENOMIC DNA]</scope>
    <source>
        <strain evidence="2">sbr112.9</strain>
    </source>
</reference>
<dbReference type="AlphaFoldDB" id="A0A2P4Y4H2"/>